<evidence type="ECO:0008006" key="5">
    <source>
        <dbReference type="Google" id="ProtNLM"/>
    </source>
</evidence>
<dbReference type="Proteomes" id="UP001498398">
    <property type="component" value="Unassembled WGS sequence"/>
</dbReference>
<evidence type="ECO:0000256" key="2">
    <source>
        <dbReference type="SAM" id="Phobius"/>
    </source>
</evidence>
<protein>
    <recommendedName>
        <fullName evidence="5">DUF1275 domain protein</fullName>
    </recommendedName>
</protein>
<evidence type="ECO:0000313" key="3">
    <source>
        <dbReference type="EMBL" id="KAK7454034.1"/>
    </source>
</evidence>
<feature type="region of interest" description="Disordered" evidence="1">
    <location>
        <begin position="1"/>
        <end position="32"/>
    </location>
</feature>
<feature type="transmembrane region" description="Helical" evidence="2">
    <location>
        <begin position="107"/>
        <end position="128"/>
    </location>
</feature>
<evidence type="ECO:0000313" key="4">
    <source>
        <dbReference type="Proteomes" id="UP001498398"/>
    </source>
</evidence>
<keyword evidence="2" id="KW-0472">Membrane</keyword>
<sequence length="339" mass="36714">MPYRLKTFSSRRSSSPEPTLTDVQRRQRLPSPSSAEFWRGELDISSSLCTIPMNAYYFMSGFMNTVSFSSTFVWCGFQSGNTTQLAIAVARLWEGERTGFLLADRQALASLLSFVFGALIARFGGNLLGAQTRGWMIIGTFLQALFTMAAAISIWQSGQGYPGISDERFVRGPAWSDLVSFVCLCFMSASMGMQGLTSLRLKTPSGATCKYDSDAFHLATDVDIAVPLTTTWCELMGVDALFSLSRLDTARDQRISGIASVFLGGIIARTIAAKIGSPGVLAVGVGLRVLISISWAFVPNVPSTECETAANQDDSFNSETSPDVEKNPRQEIIEASSST</sequence>
<comment type="caution">
    <text evidence="3">The sequence shown here is derived from an EMBL/GenBank/DDBJ whole genome shotgun (WGS) entry which is preliminary data.</text>
</comment>
<dbReference type="PANTHER" id="PTHR37488">
    <property type="entry name" value="DUF1275 DOMAIN-CONTAINING PROTEIN"/>
    <property type="match status" value="1"/>
</dbReference>
<keyword evidence="2" id="KW-0812">Transmembrane</keyword>
<feature type="region of interest" description="Disordered" evidence="1">
    <location>
        <begin position="308"/>
        <end position="339"/>
    </location>
</feature>
<feature type="transmembrane region" description="Helical" evidence="2">
    <location>
        <begin position="175"/>
        <end position="196"/>
    </location>
</feature>
<evidence type="ECO:0000256" key="1">
    <source>
        <dbReference type="SAM" id="MobiDB-lite"/>
    </source>
</evidence>
<accession>A0ABR1JB60</accession>
<keyword evidence="4" id="KW-1185">Reference proteome</keyword>
<name>A0ABR1JB60_9AGAR</name>
<dbReference type="PANTHER" id="PTHR37488:SF2">
    <property type="entry name" value="DUF1275 DOMAIN-CONTAINING PROTEIN"/>
    <property type="match status" value="1"/>
</dbReference>
<organism evidence="3 4">
    <name type="scientific">Marasmiellus scandens</name>
    <dbReference type="NCBI Taxonomy" id="2682957"/>
    <lineage>
        <taxon>Eukaryota</taxon>
        <taxon>Fungi</taxon>
        <taxon>Dikarya</taxon>
        <taxon>Basidiomycota</taxon>
        <taxon>Agaricomycotina</taxon>
        <taxon>Agaricomycetes</taxon>
        <taxon>Agaricomycetidae</taxon>
        <taxon>Agaricales</taxon>
        <taxon>Marasmiineae</taxon>
        <taxon>Omphalotaceae</taxon>
        <taxon>Marasmiellus</taxon>
    </lineage>
</organism>
<dbReference type="EMBL" id="JBANRG010000025">
    <property type="protein sequence ID" value="KAK7454034.1"/>
    <property type="molecule type" value="Genomic_DNA"/>
</dbReference>
<dbReference type="Pfam" id="PF06912">
    <property type="entry name" value="DUF1275"/>
    <property type="match status" value="1"/>
</dbReference>
<feature type="compositionally biased region" description="Polar residues" evidence="1">
    <location>
        <begin position="308"/>
        <end position="321"/>
    </location>
</feature>
<dbReference type="InterPro" id="IPR010699">
    <property type="entry name" value="DUF1275"/>
</dbReference>
<feature type="compositionally biased region" description="Polar residues" evidence="1">
    <location>
        <begin position="7"/>
        <end position="22"/>
    </location>
</feature>
<gene>
    <name evidence="3" type="ORF">VKT23_011545</name>
</gene>
<keyword evidence="2" id="KW-1133">Transmembrane helix</keyword>
<feature type="transmembrane region" description="Helical" evidence="2">
    <location>
        <begin position="134"/>
        <end position="155"/>
    </location>
</feature>
<proteinExistence type="predicted"/>
<feature type="compositionally biased region" description="Basic and acidic residues" evidence="1">
    <location>
        <begin position="323"/>
        <end position="332"/>
    </location>
</feature>
<reference evidence="3 4" key="1">
    <citation type="submission" date="2024-01" db="EMBL/GenBank/DDBJ databases">
        <title>A draft genome for the cacao thread blight pathogen Marasmiellus scandens.</title>
        <authorList>
            <person name="Baruah I.K."/>
            <person name="Leung J."/>
            <person name="Bukari Y."/>
            <person name="Amoako-Attah I."/>
            <person name="Meinhardt L.W."/>
            <person name="Bailey B.A."/>
            <person name="Cohen S.P."/>
        </authorList>
    </citation>
    <scope>NUCLEOTIDE SEQUENCE [LARGE SCALE GENOMIC DNA]</scope>
    <source>
        <strain evidence="3 4">GH-19</strain>
    </source>
</reference>